<dbReference type="GO" id="GO:0005576">
    <property type="term" value="C:extracellular region"/>
    <property type="evidence" value="ECO:0007669"/>
    <property type="project" value="TreeGrafter"/>
</dbReference>
<dbReference type="OrthoDB" id="9787225at2"/>
<reference evidence="12" key="1">
    <citation type="submission" date="2018-09" db="EMBL/GenBank/DDBJ databases">
        <authorList>
            <person name="Zhu H."/>
        </authorList>
    </citation>
    <scope>NUCLEOTIDE SEQUENCE [LARGE SCALE GENOMIC DNA]</scope>
    <source>
        <strain evidence="12">K1R23-30</strain>
    </source>
</reference>
<dbReference type="InterPro" id="IPR050979">
    <property type="entry name" value="LD-transpeptidase"/>
</dbReference>
<keyword evidence="3" id="KW-0328">Glycosyltransferase</keyword>
<dbReference type="GO" id="GO:0016757">
    <property type="term" value="F:glycosyltransferase activity"/>
    <property type="evidence" value="ECO:0007669"/>
    <property type="project" value="UniProtKB-KW"/>
</dbReference>
<keyword evidence="12" id="KW-1185">Reference proteome</keyword>
<feature type="active site" description="Nucleophile" evidence="9">
    <location>
        <position position="135"/>
    </location>
</feature>
<evidence type="ECO:0000256" key="7">
    <source>
        <dbReference type="ARBA" id="ARBA00022984"/>
    </source>
</evidence>
<dbReference type="GO" id="GO:0018104">
    <property type="term" value="P:peptidoglycan-protein cross-linking"/>
    <property type="evidence" value="ECO:0007669"/>
    <property type="project" value="TreeGrafter"/>
</dbReference>
<dbReference type="UniPathway" id="UPA00219"/>
<evidence type="ECO:0000259" key="10">
    <source>
        <dbReference type="PROSITE" id="PS52029"/>
    </source>
</evidence>
<keyword evidence="6 9" id="KW-0133">Cell shape</keyword>
<keyword evidence="5" id="KW-0378">Hydrolase</keyword>
<dbReference type="PROSITE" id="PS52029">
    <property type="entry name" value="LD_TPASE"/>
    <property type="match status" value="1"/>
</dbReference>
<accession>A0A3A3FMI5</accession>
<dbReference type="EMBL" id="QYUO01000001">
    <property type="protein sequence ID" value="RJF97402.1"/>
    <property type="molecule type" value="Genomic_DNA"/>
</dbReference>
<keyword evidence="7 9" id="KW-0573">Peptidoglycan synthesis</keyword>
<feature type="active site" description="Proton donor/acceptor" evidence="9">
    <location>
        <position position="119"/>
    </location>
</feature>
<comment type="pathway">
    <text evidence="1 9">Cell wall biogenesis; peptidoglycan biosynthesis.</text>
</comment>
<proteinExistence type="inferred from homology"/>
<dbReference type="InterPro" id="IPR005490">
    <property type="entry name" value="LD_TPept_cat_dom"/>
</dbReference>
<dbReference type="PANTHER" id="PTHR30582:SF24">
    <property type="entry name" value="L,D-TRANSPEPTIDASE ERFK_SRFK-RELATED"/>
    <property type="match status" value="1"/>
</dbReference>
<evidence type="ECO:0000256" key="6">
    <source>
        <dbReference type="ARBA" id="ARBA00022960"/>
    </source>
</evidence>
<comment type="similarity">
    <text evidence="2">Belongs to the YkuD family.</text>
</comment>
<dbReference type="PANTHER" id="PTHR30582">
    <property type="entry name" value="L,D-TRANSPEPTIDASE"/>
    <property type="match status" value="1"/>
</dbReference>
<dbReference type="CDD" id="cd16913">
    <property type="entry name" value="YkuD_like"/>
    <property type="match status" value="1"/>
</dbReference>
<organism evidence="11 12">
    <name type="scientific">Noviherbaspirillum saxi</name>
    <dbReference type="NCBI Taxonomy" id="2320863"/>
    <lineage>
        <taxon>Bacteria</taxon>
        <taxon>Pseudomonadati</taxon>
        <taxon>Pseudomonadota</taxon>
        <taxon>Betaproteobacteria</taxon>
        <taxon>Burkholderiales</taxon>
        <taxon>Oxalobacteraceae</taxon>
        <taxon>Noviherbaspirillum</taxon>
    </lineage>
</organism>
<dbReference type="SUPFAM" id="SSF141523">
    <property type="entry name" value="L,D-transpeptidase catalytic domain-like"/>
    <property type="match status" value="1"/>
</dbReference>
<keyword evidence="4" id="KW-0808">Transferase</keyword>
<evidence type="ECO:0000256" key="4">
    <source>
        <dbReference type="ARBA" id="ARBA00022679"/>
    </source>
</evidence>
<evidence type="ECO:0000256" key="5">
    <source>
        <dbReference type="ARBA" id="ARBA00022801"/>
    </source>
</evidence>
<evidence type="ECO:0000256" key="1">
    <source>
        <dbReference type="ARBA" id="ARBA00004752"/>
    </source>
</evidence>
<dbReference type="GO" id="GO:0071972">
    <property type="term" value="F:peptidoglycan L,D-transpeptidase activity"/>
    <property type="evidence" value="ECO:0007669"/>
    <property type="project" value="TreeGrafter"/>
</dbReference>
<evidence type="ECO:0000256" key="9">
    <source>
        <dbReference type="PROSITE-ProRule" id="PRU01373"/>
    </source>
</evidence>
<evidence type="ECO:0000256" key="3">
    <source>
        <dbReference type="ARBA" id="ARBA00022676"/>
    </source>
</evidence>
<protein>
    <submittedName>
        <fullName evidence="11">Murein L,D-transpeptidase</fullName>
    </submittedName>
</protein>
<feature type="domain" description="L,D-TPase catalytic" evidence="10">
    <location>
        <begin position="2"/>
        <end position="159"/>
    </location>
</feature>
<dbReference type="InterPro" id="IPR038063">
    <property type="entry name" value="Transpep_catalytic_dom"/>
</dbReference>
<dbReference type="Proteomes" id="UP000265955">
    <property type="component" value="Unassembled WGS sequence"/>
</dbReference>
<evidence type="ECO:0000256" key="8">
    <source>
        <dbReference type="ARBA" id="ARBA00023316"/>
    </source>
</evidence>
<sequence length="160" mass="17104">MPRILISIPHQTLALFDDSGSRLRSYSISTAANGPGEQQGSNCTPRGAHIIRAKIGAGMPAGTVFVGRRATGEIHSPALAAQQPERDWILSRILWLSGCEPGINRLGDVDTMRRYIYIHGCPDTAPMGIPASIGCVRMRNADIIELFELVPAGTPVAICG</sequence>
<dbReference type="Gene3D" id="2.40.440.10">
    <property type="entry name" value="L,D-transpeptidase catalytic domain-like"/>
    <property type="match status" value="1"/>
</dbReference>
<keyword evidence="8 9" id="KW-0961">Cell wall biogenesis/degradation</keyword>
<evidence type="ECO:0000313" key="12">
    <source>
        <dbReference type="Proteomes" id="UP000265955"/>
    </source>
</evidence>
<evidence type="ECO:0000313" key="11">
    <source>
        <dbReference type="EMBL" id="RJF97402.1"/>
    </source>
</evidence>
<name>A0A3A3FMI5_9BURK</name>
<comment type="caution">
    <text evidence="11">The sequence shown here is derived from an EMBL/GenBank/DDBJ whole genome shotgun (WGS) entry which is preliminary data.</text>
</comment>
<dbReference type="GO" id="GO:0071555">
    <property type="term" value="P:cell wall organization"/>
    <property type="evidence" value="ECO:0007669"/>
    <property type="project" value="UniProtKB-UniRule"/>
</dbReference>
<dbReference type="Pfam" id="PF03734">
    <property type="entry name" value="YkuD"/>
    <property type="match status" value="1"/>
</dbReference>
<evidence type="ECO:0000256" key="2">
    <source>
        <dbReference type="ARBA" id="ARBA00005992"/>
    </source>
</evidence>
<gene>
    <name evidence="11" type="ORF">D3871_01785</name>
</gene>
<dbReference type="GO" id="GO:0008360">
    <property type="term" value="P:regulation of cell shape"/>
    <property type="evidence" value="ECO:0007669"/>
    <property type="project" value="UniProtKB-UniRule"/>
</dbReference>
<dbReference type="RefSeq" id="WP_119767353.1">
    <property type="nucleotide sequence ID" value="NZ_QYUO01000001.1"/>
</dbReference>
<dbReference type="AlphaFoldDB" id="A0A3A3FMI5"/>